<evidence type="ECO:0000259" key="6">
    <source>
        <dbReference type="PROSITE" id="PS51349"/>
    </source>
</evidence>
<dbReference type="Proteomes" id="UP001209755">
    <property type="component" value="Unassembled WGS sequence"/>
</dbReference>
<evidence type="ECO:0000313" key="8">
    <source>
        <dbReference type="Proteomes" id="UP001209755"/>
    </source>
</evidence>
<dbReference type="PANTHER" id="PTHR10578:SF107">
    <property type="entry name" value="2-HYDROXYACID OXIDASE 1"/>
    <property type="match status" value="1"/>
</dbReference>
<keyword evidence="3" id="KW-0288">FMN</keyword>
<organism evidence="7 8">
    <name type="scientific">Rhodobium gokarnense</name>
    <dbReference type="NCBI Taxonomy" id="364296"/>
    <lineage>
        <taxon>Bacteria</taxon>
        <taxon>Pseudomonadati</taxon>
        <taxon>Pseudomonadota</taxon>
        <taxon>Alphaproteobacteria</taxon>
        <taxon>Hyphomicrobiales</taxon>
        <taxon>Rhodobiaceae</taxon>
        <taxon>Rhodobium</taxon>
    </lineage>
</organism>
<comment type="similarity">
    <text evidence="5">Belongs to the FMN-dependent alpha-hydroxy acid dehydrogenase family.</text>
</comment>
<evidence type="ECO:0000256" key="3">
    <source>
        <dbReference type="ARBA" id="ARBA00022643"/>
    </source>
</evidence>
<keyword evidence="2" id="KW-0285">Flavoprotein</keyword>
<evidence type="ECO:0000256" key="2">
    <source>
        <dbReference type="ARBA" id="ARBA00022630"/>
    </source>
</evidence>
<evidence type="ECO:0000313" key="7">
    <source>
        <dbReference type="EMBL" id="MCW2308506.1"/>
    </source>
</evidence>
<comment type="cofactor">
    <cofactor evidence="1">
        <name>FMN</name>
        <dbReference type="ChEBI" id="CHEBI:58210"/>
    </cofactor>
</comment>
<evidence type="ECO:0000256" key="5">
    <source>
        <dbReference type="ARBA" id="ARBA00024042"/>
    </source>
</evidence>
<dbReference type="SUPFAM" id="SSF51395">
    <property type="entry name" value="FMN-linked oxidoreductases"/>
    <property type="match status" value="1"/>
</dbReference>
<feature type="domain" description="FMN hydroxy acid dehydrogenase" evidence="6">
    <location>
        <begin position="1"/>
        <end position="384"/>
    </location>
</feature>
<sequence length="384" mass="41746">MPAALDFAECRRRAKSRLPRGLFEYIDRGTEAELALATIRRHLDAVRLVPDSLAGPAPRNVSASLMGTDLKTPLIVAPTALAGLVTHDGEAKLARAAARLGMPFCVSTQSITPIEDIRAAAPDARLWFQLYMFRNRDLTWRLLDRVRETGVDTLVVTSDTPAAPIRRYNQKNGFGVPVRASLPLAWDLATHPRWTLSVMLRYVLEGGIPTYGHYPPEFRSSLTRNAVAEDVRLDQALGWDDIDELRRRWPGKIILKGILSKAEAEKARDREIVAIVVSAHGGRNLDLAVTPAEVLPEIVEAVGEKIGIIADSGIQSGGDVARYLALGADAVMVGRLPLYGLAAAGEAGAAECLDLLAADLATTMAFLGVGDLARLRRARRMPNR</sequence>
<dbReference type="PROSITE" id="PS51349">
    <property type="entry name" value="FMN_HYDROXY_ACID_DH_2"/>
    <property type="match status" value="1"/>
</dbReference>
<protein>
    <submittedName>
        <fullName evidence="7">L-lactate dehydrogenase (Cytochrome)</fullName>
        <ecNumber evidence="7">1.1.2.3</ecNumber>
    </submittedName>
</protein>
<dbReference type="Pfam" id="PF01070">
    <property type="entry name" value="FMN_dh"/>
    <property type="match status" value="1"/>
</dbReference>
<dbReference type="GO" id="GO:0004460">
    <property type="term" value="F:L-lactate dehydrogenase (cytochrome) activity"/>
    <property type="evidence" value="ECO:0007669"/>
    <property type="project" value="UniProtKB-EC"/>
</dbReference>
<dbReference type="PIRSF" id="PIRSF000138">
    <property type="entry name" value="Al-hdrx_acd_dh"/>
    <property type="match status" value="1"/>
</dbReference>
<evidence type="ECO:0000256" key="1">
    <source>
        <dbReference type="ARBA" id="ARBA00001917"/>
    </source>
</evidence>
<dbReference type="InterPro" id="IPR013785">
    <property type="entry name" value="Aldolase_TIM"/>
</dbReference>
<dbReference type="EMBL" id="JAOQNS010000007">
    <property type="protein sequence ID" value="MCW2308506.1"/>
    <property type="molecule type" value="Genomic_DNA"/>
</dbReference>
<dbReference type="RefSeq" id="WP_264602120.1">
    <property type="nucleotide sequence ID" value="NZ_JAOQNS010000007.1"/>
</dbReference>
<name>A0ABT3HE04_9HYPH</name>
<dbReference type="CDD" id="cd02809">
    <property type="entry name" value="alpha_hydroxyacid_oxid_FMN"/>
    <property type="match status" value="1"/>
</dbReference>
<dbReference type="Gene3D" id="3.20.20.70">
    <property type="entry name" value="Aldolase class I"/>
    <property type="match status" value="1"/>
</dbReference>
<dbReference type="PANTHER" id="PTHR10578">
    <property type="entry name" value="S -2-HYDROXY-ACID OXIDASE-RELATED"/>
    <property type="match status" value="1"/>
</dbReference>
<accession>A0ABT3HE04</accession>
<keyword evidence="4 7" id="KW-0560">Oxidoreductase</keyword>
<comment type="caution">
    <text evidence="7">The sequence shown here is derived from an EMBL/GenBank/DDBJ whole genome shotgun (WGS) entry which is preliminary data.</text>
</comment>
<dbReference type="InterPro" id="IPR012133">
    <property type="entry name" value="Alpha-hydoxy_acid_DH_FMN"/>
</dbReference>
<keyword evidence="8" id="KW-1185">Reference proteome</keyword>
<dbReference type="InterPro" id="IPR037396">
    <property type="entry name" value="FMN_HAD"/>
</dbReference>
<proteinExistence type="inferred from homology"/>
<gene>
    <name evidence="7" type="ORF">M2319_002848</name>
</gene>
<dbReference type="InterPro" id="IPR000262">
    <property type="entry name" value="FMN-dep_DH"/>
</dbReference>
<evidence type="ECO:0000256" key="4">
    <source>
        <dbReference type="ARBA" id="ARBA00023002"/>
    </source>
</evidence>
<reference evidence="8" key="1">
    <citation type="submission" date="2023-07" db="EMBL/GenBank/DDBJ databases">
        <title>Genome sequencing of Purple Non-Sulfur Bacteria from various extreme environments.</title>
        <authorList>
            <person name="Mayer M."/>
        </authorList>
    </citation>
    <scope>NUCLEOTIDE SEQUENCE [LARGE SCALE GENOMIC DNA]</scope>
    <source>
        <strain evidence="8">DSM 17935</strain>
    </source>
</reference>
<dbReference type="EC" id="1.1.2.3" evidence="7"/>